<evidence type="ECO:0000313" key="2">
    <source>
        <dbReference type="Proteomes" id="UP000035929"/>
    </source>
</evidence>
<evidence type="ECO:0008006" key="3">
    <source>
        <dbReference type="Google" id="ProtNLM"/>
    </source>
</evidence>
<gene>
    <name evidence="1" type="ORF">VP06_27920</name>
</gene>
<proteinExistence type="predicted"/>
<dbReference type="AlphaFoldDB" id="A0A0J6S3S1"/>
<protein>
    <recommendedName>
        <fullName evidence="3">1-deoxy-D-xylulose-5-phosphate synthase</fullName>
    </recommendedName>
</protein>
<organism evidence="1 2">
    <name type="scientific">Methylobacterium aquaticum</name>
    <dbReference type="NCBI Taxonomy" id="270351"/>
    <lineage>
        <taxon>Bacteria</taxon>
        <taxon>Pseudomonadati</taxon>
        <taxon>Pseudomonadota</taxon>
        <taxon>Alphaproteobacteria</taxon>
        <taxon>Hyphomicrobiales</taxon>
        <taxon>Methylobacteriaceae</taxon>
        <taxon>Methylobacterium</taxon>
    </lineage>
</organism>
<dbReference type="Proteomes" id="UP000035929">
    <property type="component" value="Unassembled WGS sequence"/>
</dbReference>
<dbReference type="PATRIC" id="fig|270351.6.peg.3789"/>
<comment type="caution">
    <text evidence="1">The sequence shown here is derived from an EMBL/GenBank/DDBJ whole genome shotgun (WGS) entry which is preliminary data.</text>
</comment>
<dbReference type="InterPro" id="IPR009014">
    <property type="entry name" value="Transketo_C/PFOR_II"/>
</dbReference>
<name>A0A0J6S3S1_9HYPH</name>
<sequence length="74" mass="7941">GAMVLHLLSARGALDEGKVRVRTLTLPDTYQDHDTPERMYAQAGLDAASIVKVVEATLPAREAAAERGGRLRLA</sequence>
<evidence type="ECO:0000313" key="1">
    <source>
        <dbReference type="EMBL" id="KMO28309.1"/>
    </source>
</evidence>
<feature type="non-terminal residue" evidence="1">
    <location>
        <position position="1"/>
    </location>
</feature>
<reference evidence="1 2" key="1">
    <citation type="submission" date="2015-03" db="EMBL/GenBank/DDBJ databases">
        <title>Genome sequencing of Methylobacterium aquaticum DSM16371 type strain.</title>
        <authorList>
            <person name="Chaudhry V."/>
            <person name="Patil P.B."/>
        </authorList>
    </citation>
    <scope>NUCLEOTIDE SEQUENCE [LARGE SCALE GENOMIC DNA]</scope>
    <source>
        <strain evidence="1 2">DSM 16371</strain>
    </source>
</reference>
<dbReference type="EMBL" id="LABX01000253">
    <property type="protein sequence ID" value="KMO28309.1"/>
    <property type="molecule type" value="Genomic_DNA"/>
</dbReference>
<dbReference type="SUPFAM" id="SSF52922">
    <property type="entry name" value="TK C-terminal domain-like"/>
    <property type="match status" value="1"/>
</dbReference>
<dbReference type="Gene3D" id="3.40.50.920">
    <property type="match status" value="1"/>
</dbReference>
<accession>A0A0J6S3S1</accession>